<dbReference type="Proteomes" id="UP001157125">
    <property type="component" value="Unassembled WGS sequence"/>
</dbReference>
<comment type="caution">
    <text evidence="1">The sequence shown here is derived from an EMBL/GenBank/DDBJ whole genome shotgun (WGS) entry which is preliminary data.</text>
</comment>
<evidence type="ECO:0008006" key="3">
    <source>
        <dbReference type="Google" id="ProtNLM"/>
    </source>
</evidence>
<sequence>MNDEKIEVSKEILAAPEAVWRVITDLDRAAEVMRNIVSVERLEGEGYTVGVRWRETRRMFGKDETEEMWVSDIDEPRSTTVQSRAGGALYTTVFTLEPSDLGATLAVQFSAATEDPGFGQRLMLAVFGKTAMKATSKALVEDLDDIATAAEGRN</sequence>
<dbReference type="CDD" id="cd07812">
    <property type="entry name" value="SRPBCC"/>
    <property type="match status" value="1"/>
</dbReference>
<gene>
    <name evidence="1" type="ORF">GCM10025876_30360</name>
</gene>
<name>A0ABQ6IJC5_9MICO</name>
<evidence type="ECO:0000313" key="2">
    <source>
        <dbReference type="Proteomes" id="UP001157125"/>
    </source>
</evidence>
<proteinExistence type="predicted"/>
<dbReference type="InterPro" id="IPR023393">
    <property type="entry name" value="START-like_dom_sf"/>
</dbReference>
<keyword evidence="2" id="KW-1185">Reference proteome</keyword>
<evidence type="ECO:0000313" key="1">
    <source>
        <dbReference type="EMBL" id="GMA36832.1"/>
    </source>
</evidence>
<accession>A0ABQ6IJC5</accession>
<organism evidence="1 2">
    <name type="scientific">Demequina litorisediminis</name>
    <dbReference type="NCBI Taxonomy" id="1849022"/>
    <lineage>
        <taxon>Bacteria</taxon>
        <taxon>Bacillati</taxon>
        <taxon>Actinomycetota</taxon>
        <taxon>Actinomycetes</taxon>
        <taxon>Micrococcales</taxon>
        <taxon>Demequinaceae</taxon>
        <taxon>Demequina</taxon>
    </lineage>
</organism>
<dbReference type="RefSeq" id="WP_284328783.1">
    <property type="nucleotide sequence ID" value="NZ_BSUN01000001.1"/>
</dbReference>
<reference evidence="2" key="1">
    <citation type="journal article" date="2019" name="Int. J. Syst. Evol. Microbiol.">
        <title>The Global Catalogue of Microorganisms (GCM) 10K type strain sequencing project: providing services to taxonomists for standard genome sequencing and annotation.</title>
        <authorList>
            <consortium name="The Broad Institute Genomics Platform"/>
            <consortium name="The Broad Institute Genome Sequencing Center for Infectious Disease"/>
            <person name="Wu L."/>
            <person name="Ma J."/>
        </authorList>
    </citation>
    <scope>NUCLEOTIDE SEQUENCE [LARGE SCALE GENOMIC DNA]</scope>
    <source>
        <strain evidence="2">NBRC 112299</strain>
    </source>
</reference>
<dbReference type="SUPFAM" id="SSF55961">
    <property type="entry name" value="Bet v1-like"/>
    <property type="match status" value="1"/>
</dbReference>
<protein>
    <recommendedName>
        <fullName evidence="3">Polyketide cyclase / dehydrase and lipid transport</fullName>
    </recommendedName>
</protein>
<dbReference type="Pfam" id="PF10604">
    <property type="entry name" value="Polyketide_cyc2"/>
    <property type="match status" value="1"/>
</dbReference>
<dbReference type="Gene3D" id="3.30.530.20">
    <property type="match status" value="1"/>
</dbReference>
<dbReference type="EMBL" id="BSUN01000001">
    <property type="protein sequence ID" value="GMA36832.1"/>
    <property type="molecule type" value="Genomic_DNA"/>
</dbReference>
<dbReference type="InterPro" id="IPR019587">
    <property type="entry name" value="Polyketide_cyclase/dehydratase"/>
</dbReference>